<sequence>MSTTCNIQHTCDFEKLGIILLTVEYWHLAVLICGGISSGCVVIRIGKQPHCQSPCHLAVERNVDMSRNPLRNTTYRSRVIYHITSVLRIHRFIVNEETCNCRFTFRA</sequence>
<evidence type="ECO:0000313" key="2">
    <source>
        <dbReference type="Proteomes" id="UP000807025"/>
    </source>
</evidence>
<dbReference type="EMBL" id="MU154528">
    <property type="protein sequence ID" value="KAF9500161.1"/>
    <property type="molecule type" value="Genomic_DNA"/>
</dbReference>
<organism evidence="1 2">
    <name type="scientific">Pleurotus eryngii</name>
    <name type="common">Boletus of the steppes</name>
    <dbReference type="NCBI Taxonomy" id="5323"/>
    <lineage>
        <taxon>Eukaryota</taxon>
        <taxon>Fungi</taxon>
        <taxon>Dikarya</taxon>
        <taxon>Basidiomycota</taxon>
        <taxon>Agaricomycotina</taxon>
        <taxon>Agaricomycetes</taxon>
        <taxon>Agaricomycetidae</taxon>
        <taxon>Agaricales</taxon>
        <taxon>Pleurotineae</taxon>
        <taxon>Pleurotaceae</taxon>
        <taxon>Pleurotus</taxon>
    </lineage>
</organism>
<proteinExistence type="predicted"/>
<accession>A0A9P6AAG2</accession>
<reference evidence="1" key="1">
    <citation type="submission" date="2020-11" db="EMBL/GenBank/DDBJ databases">
        <authorList>
            <consortium name="DOE Joint Genome Institute"/>
            <person name="Ahrendt S."/>
            <person name="Riley R."/>
            <person name="Andreopoulos W."/>
            <person name="Labutti K."/>
            <person name="Pangilinan J."/>
            <person name="Ruiz-Duenas F.J."/>
            <person name="Barrasa J.M."/>
            <person name="Sanchez-Garcia M."/>
            <person name="Camarero S."/>
            <person name="Miyauchi S."/>
            <person name="Serrano A."/>
            <person name="Linde D."/>
            <person name="Babiker R."/>
            <person name="Drula E."/>
            <person name="Ayuso-Fernandez I."/>
            <person name="Pacheco R."/>
            <person name="Padilla G."/>
            <person name="Ferreira P."/>
            <person name="Barriuso J."/>
            <person name="Kellner H."/>
            <person name="Castanera R."/>
            <person name="Alfaro M."/>
            <person name="Ramirez L."/>
            <person name="Pisabarro A.G."/>
            <person name="Kuo A."/>
            <person name="Tritt A."/>
            <person name="Lipzen A."/>
            <person name="He G."/>
            <person name="Yan M."/>
            <person name="Ng V."/>
            <person name="Cullen D."/>
            <person name="Martin F."/>
            <person name="Rosso M.-N."/>
            <person name="Henrissat B."/>
            <person name="Hibbett D."/>
            <person name="Martinez A.T."/>
            <person name="Grigoriev I.V."/>
        </authorList>
    </citation>
    <scope>NUCLEOTIDE SEQUENCE</scope>
    <source>
        <strain evidence="1">ATCC 90797</strain>
    </source>
</reference>
<keyword evidence="2" id="KW-1185">Reference proteome</keyword>
<comment type="caution">
    <text evidence="1">The sequence shown here is derived from an EMBL/GenBank/DDBJ whole genome shotgun (WGS) entry which is preliminary data.</text>
</comment>
<gene>
    <name evidence="1" type="ORF">BDN71DRAFT_1185106</name>
</gene>
<name>A0A9P6AAG2_PLEER</name>
<protein>
    <submittedName>
        <fullName evidence="1">Uncharacterized protein</fullName>
    </submittedName>
</protein>
<dbReference type="AlphaFoldDB" id="A0A9P6AAG2"/>
<evidence type="ECO:0000313" key="1">
    <source>
        <dbReference type="EMBL" id="KAF9500161.1"/>
    </source>
</evidence>
<dbReference type="Proteomes" id="UP000807025">
    <property type="component" value="Unassembled WGS sequence"/>
</dbReference>